<evidence type="ECO:0000256" key="10">
    <source>
        <dbReference type="RuleBase" id="RU000488"/>
    </source>
</evidence>
<gene>
    <name evidence="12" type="ORF">ALAG00032_LOCUS2198</name>
</gene>
<feature type="repeat" description="Solcar" evidence="9">
    <location>
        <begin position="160"/>
        <end position="258"/>
    </location>
</feature>
<evidence type="ECO:0000313" key="12">
    <source>
        <dbReference type="EMBL" id="CAE0361465.1"/>
    </source>
</evidence>
<feature type="repeat" description="Solcar" evidence="9">
    <location>
        <begin position="3"/>
        <end position="85"/>
    </location>
</feature>
<evidence type="ECO:0000256" key="3">
    <source>
        <dbReference type="ARBA" id="ARBA00022448"/>
    </source>
</evidence>
<comment type="subcellular location">
    <subcellularLocation>
        <location evidence="1">Mitochondrion membrane</location>
        <topology evidence="1">Multi-pass membrane protein</topology>
    </subcellularLocation>
</comment>
<accession>A0A7S3JSJ4</accession>
<evidence type="ECO:0000256" key="9">
    <source>
        <dbReference type="PROSITE-ProRule" id="PRU00282"/>
    </source>
</evidence>
<evidence type="ECO:0000256" key="7">
    <source>
        <dbReference type="ARBA" id="ARBA00023128"/>
    </source>
</evidence>
<dbReference type="Pfam" id="PF00153">
    <property type="entry name" value="Mito_carr"/>
    <property type="match status" value="3"/>
</dbReference>
<evidence type="ECO:0000256" key="6">
    <source>
        <dbReference type="ARBA" id="ARBA00022989"/>
    </source>
</evidence>
<dbReference type="AlphaFoldDB" id="A0A7S3JSJ4"/>
<evidence type="ECO:0000256" key="11">
    <source>
        <dbReference type="SAM" id="Phobius"/>
    </source>
</evidence>
<dbReference type="PANTHER" id="PTHR45624:SF10">
    <property type="entry name" value="SLC (SOLUTE CARRIER) HOMOLOG"/>
    <property type="match status" value="1"/>
</dbReference>
<dbReference type="EMBL" id="HBIJ01003172">
    <property type="protein sequence ID" value="CAE0361465.1"/>
    <property type="molecule type" value="Transcribed_RNA"/>
</dbReference>
<dbReference type="SUPFAM" id="SSF103506">
    <property type="entry name" value="Mitochondrial carrier"/>
    <property type="match status" value="1"/>
</dbReference>
<feature type="transmembrane region" description="Helical" evidence="11">
    <location>
        <begin position="7"/>
        <end position="26"/>
    </location>
</feature>
<dbReference type="InterPro" id="IPR018108">
    <property type="entry name" value="MCP_transmembrane"/>
</dbReference>
<protein>
    <recommendedName>
        <fullName evidence="13">Mitochondrial carrier protein</fullName>
    </recommendedName>
</protein>
<keyword evidence="6 11" id="KW-1133">Transmembrane helix</keyword>
<dbReference type="PANTHER" id="PTHR45624">
    <property type="entry name" value="MITOCHONDRIAL BASIC AMINO ACIDS TRANSPORTER-RELATED"/>
    <property type="match status" value="1"/>
</dbReference>
<evidence type="ECO:0000256" key="8">
    <source>
        <dbReference type="ARBA" id="ARBA00023136"/>
    </source>
</evidence>
<sequence>MKSDVNVTASAGIFSGIVGTLIGYPFDVCKTYMQANGSHDLLRTAMHIYKSDGISGLYRGVAAPLGAFTFLGAQTFPLFVYFDSKFYSPWLAGACCGPFSAMVSTPFELLKIQLALNGKEGSTRTAFTFLFKNPYLGHGINTVRESLFLGVYFGVYMKFRNEISIPLAGAAAGVTAWIISYPLDCVKTRVQRFGLPASKILFDLLSSSFSSTGNGANRTIRVISVGLSSLYSGFTPSILRAAFVSAVRFSSYEAALWFLSSPSFDK</sequence>
<comment type="similarity">
    <text evidence="2 10">Belongs to the mitochondrial carrier (TC 2.A.29) family.</text>
</comment>
<keyword evidence="5" id="KW-0677">Repeat</keyword>
<dbReference type="Gene3D" id="1.50.40.10">
    <property type="entry name" value="Mitochondrial carrier domain"/>
    <property type="match status" value="2"/>
</dbReference>
<keyword evidence="8 9" id="KW-0472">Membrane</keyword>
<keyword evidence="7" id="KW-0496">Mitochondrion</keyword>
<evidence type="ECO:0000256" key="4">
    <source>
        <dbReference type="ARBA" id="ARBA00022692"/>
    </source>
</evidence>
<dbReference type="InterPro" id="IPR023395">
    <property type="entry name" value="MCP_dom_sf"/>
</dbReference>
<evidence type="ECO:0000256" key="2">
    <source>
        <dbReference type="ARBA" id="ARBA00006375"/>
    </source>
</evidence>
<feature type="transmembrane region" description="Helical" evidence="11">
    <location>
        <begin position="61"/>
        <end position="82"/>
    </location>
</feature>
<evidence type="ECO:0000256" key="5">
    <source>
        <dbReference type="ARBA" id="ARBA00022737"/>
    </source>
</evidence>
<organism evidence="12">
    <name type="scientific">Aureoumbra lagunensis</name>
    <dbReference type="NCBI Taxonomy" id="44058"/>
    <lineage>
        <taxon>Eukaryota</taxon>
        <taxon>Sar</taxon>
        <taxon>Stramenopiles</taxon>
        <taxon>Ochrophyta</taxon>
        <taxon>Pelagophyceae</taxon>
        <taxon>Pelagomonadales</taxon>
        <taxon>Aureoumbra</taxon>
    </lineage>
</organism>
<evidence type="ECO:0008006" key="13">
    <source>
        <dbReference type="Google" id="ProtNLM"/>
    </source>
</evidence>
<name>A0A7S3JSJ4_9STRA</name>
<proteinExistence type="inferred from homology"/>
<keyword evidence="4 9" id="KW-0812">Transmembrane</keyword>
<evidence type="ECO:0000256" key="1">
    <source>
        <dbReference type="ARBA" id="ARBA00004225"/>
    </source>
</evidence>
<dbReference type="GO" id="GO:0022857">
    <property type="term" value="F:transmembrane transporter activity"/>
    <property type="evidence" value="ECO:0007669"/>
    <property type="project" value="TreeGrafter"/>
</dbReference>
<keyword evidence="3 10" id="KW-0813">Transport</keyword>
<reference evidence="12" key="1">
    <citation type="submission" date="2021-01" db="EMBL/GenBank/DDBJ databases">
        <authorList>
            <person name="Corre E."/>
            <person name="Pelletier E."/>
            <person name="Niang G."/>
            <person name="Scheremetjew M."/>
            <person name="Finn R."/>
            <person name="Kale V."/>
            <person name="Holt S."/>
            <person name="Cochrane G."/>
            <person name="Meng A."/>
            <person name="Brown T."/>
            <person name="Cohen L."/>
        </authorList>
    </citation>
    <scope>NUCLEOTIDE SEQUENCE</scope>
    <source>
        <strain evidence="12">CCMP1510</strain>
    </source>
</reference>
<dbReference type="PROSITE" id="PS50920">
    <property type="entry name" value="SOLCAR"/>
    <property type="match status" value="2"/>
</dbReference>
<dbReference type="GO" id="GO:0031966">
    <property type="term" value="C:mitochondrial membrane"/>
    <property type="evidence" value="ECO:0007669"/>
    <property type="project" value="UniProtKB-SubCell"/>
</dbReference>
<dbReference type="InterPro" id="IPR050567">
    <property type="entry name" value="Mitochondrial_Carrier"/>
</dbReference>